<sequence length="52" mass="5822">MRNLQLCFFAGSGNLKTAVLLGSQRKQRKGMFHECHTPKIIRAGCRRYGGAL</sequence>
<gene>
    <name evidence="1" type="ORF">OEIGOIKO_00566</name>
</gene>
<name>A0A7U9KQD2_9ACTN</name>
<organism evidence="1 2">
    <name type="scientific">Streptomyces chrestomyceticus JCM 4735</name>
    <dbReference type="NCBI Taxonomy" id="1306181"/>
    <lineage>
        <taxon>Bacteria</taxon>
        <taxon>Bacillati</taxon>
        <taxon>Actinomycetota</taxon>
        <taxon>Actinomycetes</taxon>
        <taxon>Kitasatosporales</taxon>
        <taxon>Streptomycetaceae</taxon>
        <taxon>Streptomyces</taxon>
    </lineage>
</organism>
<proteinExistence type="predicted"/>
<comment type="caution">
    <text evidence="1">The sequence shown here is derived from an EMBL/GenBank/DDBJ whole genome shotgun (WGS) entry which is preliminary data.</text>
</comment>
<dbReference type="Proteomes" id="UP000287830">
    <property type="component" value="Unassembled WGS sequence"/>
</dbReference>
<dbReference type="EMBL" id="BHZC01000001">
    <property type="protein sequence ID" value="GCD32848.1"/>
    <property type="molecule type" value="Genomic_DNA"/>
</dbReference>
<dbReference type="AlphaFoldDB" id="A0A7U9KQD2"/>
<evidence type="ECO:0000313" key="2">
    <source>
        <dbReference type="Proteomes" id="UP000287830"/>
    </source>
</evidence>
<reference evidence="1 2" key="1">
    <citation type="submission" date="2018-11" db="EMBL/GenBank/DDBJ databases">
        <title>Whole genome sequence of Streptomyces chrestomyceticus NBRC 13444(T).</title>
        <authorList>
            <person name="Komaki H."/>
            <person name="Tamura T."/>
        </authorList>
    </citation>
    <scope>NUCLEOTIDE SEQUENCE [LARGE SCALE GENOMIC DNA]</scope>
    <source>
        <strain evidence="1 2">NBRC 13444</strain>
    </source>
</reference>
<accession>A0A7U9KQD2</accession>
<evidence type="ECO:0000313" key="1">
    <source>
        <dbReference type="EMBL" id="GCD32848.1"/>
    </source>
</evidence>
<protein>
    <submittedName>
        <fullName evidence="1">Uncharacterized protein</fullName>
    </submittedName>
</protein>